<dbReference type="InterPro" id="IPR012337">
    <property type="entry name" value="RNaseH-like_sf"/>
</dbReference>
<dbReference type="PRINTS" id="PR00696">
    <property type="entry name" value="RSOLVASERUVC"/>
</dbReference>
<dbReference type="Gene3D" id="3.30.420.10">
    <property type="entry name" value="Ribonuclease H-like superfamily/Ribonuclease H"/>
    <property type="match status" value="1"/>
</dbReference>
<keyword evidence="4" id="KW-0479">Metal-binding</keyword>
<dbReference type="Pfam" id="PF02075">
    <property type="entry name" value="RuvC"/>
    <property type="match status" value="1"/>
</dbReference>
<accession>A0A3B1B5E1</accession>
<keyword evidence="7 12" id="KW-0378">Hydrolase</keyword>
<dbReference type="InterPro" id="IPR002176">
    <property type="entry name" value="X-over_junc_endoDNase_RuvC"/>
</dbReference>
<dbReference type="FunFam" id="3.30.420.10:FF:000002">
    <property type="entry name" value="Crossover junction endodeoxyribonuclease RuvC"/>
    <property type="match status" value="1"/>
</dbReference>
<dbReference type="NCBIfam" id="TIGR00228">
    <property type="entry name" value="ruvC"/>
    <property type="match status" value="1"/>
</dbReference>
<dbReference type="InterPro" id="IPR036397">
    <property type="entry name" value="RNaseH_sf"/>
</dbReference>
<evidence type="ECO:0000256" key="11">
    <source>
        <dbReference type="ARBA" id="ARBA00023204"/>
    </source>
</evidence>
<keyword evidence="11" id="KW-0234">DNA repair</keyword>
<organism evidence="12">
    <name type="scientific">hydrothermal vent metagenome</name>
    <dbReference type="NCBI Taxonomy" id="652676"/>
    <lineage>
        <taxon>unclassified sequences</taxon>
        <taxon>metagenomes</taxon>
        <taxon>ecological metagenomes</taxon>
    </lineage>
</organism>
<evidence type="ECO:0000256" key="10">
    <source>
        <dbReference type="ARBA" id="ARBA00023172"/>
    </source>
</evidence>
<keyword evidence="3" id="KW-0540">Nuclease</keyword>
<dbReference type="PANTHER" id="PTHR30194">
    <property type="entry name" value="CROSSOVER JUNCTION ENDODEOXYRIBONUCLEASE RUVC"/>
    <property type="match status" value="1"/>
</dbReference>
<evidence type="ECO:0000256" key="4">
    <source>
        <dbReference type="ARBA" id="ARBA00022723"/>
    </source>
</evidence>
<reference evidence="12" key="1">
    <citation type="submission" date="2018-06" db="EMBL/GenBank/DDBJ databases">
        <authorList>
            <person name="Zhirakovskaya E."/>
        </authorList>
    </citation>
    <scope>NUCLEOTIDE SEQUENCE</scope>
</reference>
<dbReference type="GO" id="GO:0003677">
    <property type="term" value="F:DNA binding"/>
    <property type="evidence" value="ECO:0007669"/>
    <property type="project" value="UniProtKB-KW"/>
</dbReference>
<evidence type="ECO:0000256" key="3">
    <source>
        <dbReference type="ARBA" id="ARBA00022722"/>
    </source>
</evidence>
<evidence type="ECO:0000256" key="1">
    <source>
        <dbReference type="ARBA" id="ARBA00009518"/>
    </source>
</evidence>
<dbReference type="CDD" id="cd16962">
    <property type="entry name" value="RuvC"/>
    <property type="match status" value="1"/>
</dbReference>
<comment type="similarity">
    <text evidence="1">Belongs to the RuvC family.</text>
</comment>
<keyword evidence="8" id="KW-0460">Magnesium</keyword>
<dbReference type="SUPFAM" id="SSF53098">
    <property type="entry name" value="Ribonuclease H-like"/>
    <property type="match status" value="1"/>
</dbReference>
<keyword evidence="10" id="KW-0233">DNA recombination</keyword>
<dbReference type="EC" id="3.1.22.4" evidence="12"/>
<keyword evidence="9" id="KW-0238">DNA-binding</keyword>
<dbReference type="PANTHER" id="PTHR30194:SF3">
    <property type="entry name" value="CROSSOVER JUNCTION ENDODEOXYRIBONUCLEASE RUVC"/>
    <property type="match status" value="1"/>
</dbReference>
<dbReference type="EMBL" id="UOFZ01000119">
    <property type="protein sequence ID" value="VAX13509.1"/>
    <property type="molecule type" value="Genomic_DNA"/>
</dbReference>
<keyword evidence="6" id="KW-0227">DNA damage</keyword>
<dbReference type="HAMAP" id="MF_00034">
    <property type="entry name" value="RuvC"/>
    <property type="match status" value="1"/>
</dbReference>
<dbReference type="GO" id="GO:0006281">
    <property type="term" value="P:DNA repair"/>
    <property type="evidence" value="ECO:0007669"/>
    <property type="project" value="UniProtKB-KW"/>
</dbReference>
<sequence>MPGTAIQIYSFLGPRHSFFVTDFMNRILGIDPGSRLTGYGIIDMQERKAIWVSSGCIRVKAASLAERLCEICEGIQSLLDEFQPHEMAIEQVFVHRNPSSALKLGQARGAAISMVALRGIPVSEYSPTQIKQAIVGRGNAAKAQIQHMTMTLLGLSKLPQEDAADALAVALCHAHINQSLEKMGRQEQSSTARRSGRWRESDLVNINTQYKRGIKR</sequence>
<evidence type="ECO:0000256" key="8">
    <source>
        <dbReference type="ARBA" id="ARBA00022842"/>
    </source>
</evidence>
<dbReference type="GO" id="GO:0008821">
    <property type="term" value="F:crossover junction DNA endonuclease activity"/>
    <property type="evidence" value="ECO:0007669"/>
    <property type="project" value="InterPro"/>
</dbReference>
<dbReference type="InterPro" id="IPR020563">
    <property type="entry name" value="X-over_junc_endoDNase_Mg_BS"/>
</dbReference>
<dbReference type="GO" id="GO:0046872">
    <property type="term" value="F:metal ion binding"/>
    <property type="evidence" value="ECO:0007669"/>
    <property type="project" value="UniProtKB-KW"/>
</dbReference>
<keyword evidence="5" id="KW-0255">Endonuclease</keyword>
<keyword evidence="2" id="KW-0963">Cytoplasm</keyword>
<dbReference type="GO" id="GO:0006310">
    <property type="term" value="P:DNA recombination"/>
    <property type="evidence" value="ECO:0007669"/>
    <property type="project" value="UniProtKB-KW"/>
</dbReference>
<evidence type="ECO:0000256" key="9">
    <source>
        <dbReference type="ARBA" id="ARBA00023125"/>
    </source>
</evidence>
<evidence type="ECO:0000256" key="2">
    <source>
        <dbReference type="ARBA" id="ARBA00022490"/>
    </source>
</evidence>
<dbReference type="AlphaFoldDB" id="A0A3B1B5E1"/>
<name>A0A3B1B5E1_9ZZZZ</name>
<evidence type="ECO:0000256" key="7">
    <source>
        <dbReference type="ARBA" id="ARBA00022801"/>
    </source>
</evidence>
<evidence type="ECO:0000313" key="12">
    <source>
        <dbReference type="EMBL" id="VAX13509.1"/>
    </source>
</evidence>
<dbReference type="PROSITE" id="PS01321">
    <property type="entry name" value="RUVC"/>
    <property type="match status" value="1"/>
</dbReference>
<evidence type="ECO:0000256" key="5">
    <source>
        <dbReference type="ARBA" id="ARBA00022759"/>
    </source>
</evidence>
<evidence type="ECO:0000256" key="6">
    <source>
        <dbReference type="ARBA" id="ARBA00022763"/>
    </source>
</evidence>
<protein>
    <submittedName>
        <fullName evidence="12">Crossover junction endodeoxyribonuclease RuvC</fullName>
        <ecNumber evidence="12">3.1.22.4</ecNumber>
    </submittedName>
</protein>
<gene>
    <name evidence="12" type="ORF">MNBD_GAMMA24-756</name>
</gene>
<proteinExistence type="inferred from homology"/>